<evidence type="ECO:0000313" key="1">
    <source>
        <dbReference type="EMBL" id="JAH21154.1"/>
    </source>
</evidence>
<proteinExistence type="predicted"/>
<reference evidence="1" key="2">
    <citation type="journal article" date="2015" name="Fish Shellfish Immunol.">
        <title>Early steps in the European eel (Anguilla anguilla)-Vibrio vulnificus interaction in the gills: Role of the RtxA13 toxin.</title>
        <authorList>
            <person name="Callol A."/>
            <person name="Pajuelo D."/>
            <person name="Ebbesson L."/>
            <person name="Teles M."/>
            <person name="MacKenzie S."/>
            <person name="Amaro C."/>
        </authorList>
    </citation>
    <scope>NUCLEOTIDE SEQUENCE</scope>
</reference>
<organism evidence="1">
    <name type="scientific">Anguilla anguilla</name>
    <name type="common">European freshwater eel</name>
    <name type="synonym">Muraena anguilla</name>
    <dbReference type="NCBI Taxonomy" id="7936"/>
    <lineage>
        <taxon>Eukaryota</taxon>
        <taxon>Metazoa</taxon>
        <taxon>Chordata</taxon>
        <taxon>Craniata</taxon>
        <taxon>Vertebrata</taxon>
        <taxon>Euteleostomi</taxon>
        <taxon>Actinopterygii</taxon>
        <taxon>Neopterygii</taxon>
        <taxon>Teleostei</taxon>
        <taxon>Anguilliformes</taxon>
        <taxon>Anguillidae</taxon>
        <taxon>Anguilla</taxon>
    </lineage>
</organism>
<sequence>MADKVQLFGQFPLLYVFHVRVAELFSEMLVFFQKIDDFPEIVVIVQPGVLTHRATA</sequence>
<dbReference type="EMBL" id="GBXM01087423">
    <property type="protein sequence ID" value="JAH21154.1"/>
    <property type="molecule type" value="Transcribed_RNA"/>
</dbReference>
<reference evidence="1" key="1">
    <citation type="submission" date="2014-11" db="EMBL/GenBank/DDBJ databases">
        <authorList>
            <person name="Amaro Gonzalez C."/>
        </authorList>
    </citation>
    <scope>NUCLEOTIDE SEQUENCE</scope>
</reference>
<accession>A0A0E9QWB7</accession>
<dbReference type="AlphaFoldDB" id="A0A0E9QWB7"/>
<name>A0A0E9QWB7_ANGAN</name>
<protein>
    <submittedName>
        <fullName evidence="1">Uncharacterized protein</fullName>
    </submittedName>
</protein>